<sequence>MPRLYPEKSLLVLFSMGFFFHLNNFTQYLRDQAAHTRFLVFAHNNHIILPIVDLFLFIVILYSVFALIWEHKAFFNNYSIKYRYKIIYGFVTFCLTQSIGGYLYYIIFKDFKFFFEDTFIRDMCGHRCLGLPSPSFPIPISPFSPVNIYLLYTGDDSYLEHFHWWISPIMMTIYVGMIWFCFSLKPKTE</sequence>
<keyword evidence="1" id="KW-0472">Membrane</keyword>
<name>M6FGD7_9LEPT</name>
<evidence type="ECO:0000313" key="3">
    <source>
        <dbReference type="Proteomes" id="UP000012101"/>
    </source>
</evidence>
<feature type="transmembrane region" description="Helical" evidence="1">
    <location>
        <begin position="46"/>
        <end position="65"/>
    </location>
</feature>
<feature type="transmembrane region" description="Helical" evidence="1">
    <location>
        <begin position="86"/>
        <end position="107"/>
    </location>
</feature>
<keyword evidence="1" id="KW-1133">Transmembrane helix</keyword>
<evidence type="ECO:0000313" key="2">
    <source>
        <dbReference type="EMBL" id="EMM71848.1"/>
    </source>
</evidence>
<accession>M6FGD7</accession>
<keyword evidence="1" id="KW-0812">Transmembrane</keyword>
<proteinExistence type="predicted"/>
<protein>
    <submittedName>
        <fullName evidence="2">Uncharacterized protein</fullName>
    </submittedName>
</protein>
<feature type="transmembrane region" description="Helical" evidence="1">
    <location>
        <begin position="162"/>
        <end position="182"/>
    </location>
</feature>
<organism evidence="2 3">
    <name type="scientific">Leptospira weilii str. 2006001855</name>
    <dbReference type="NCBI Taxonomy" id="996804"/>
    <lineage>
        <taxon>Bacteria</taxon>
        <taxon>Pseudomonadati</taxon>
        <taxon>Spirochaetota</taxon>
        <taxon>Spirochaetia</taxon>
        <taxon>Leptospirales</taxon>
        <taxon>Leptospiraceae</taxon>
        <taxon>Leptospira</taxon>
    </lineage>
</organism>
<comment type="caution">
    <text evidence="2">The sequence shown here is derived from an EMBL/GenBank/DDBJ whole genome shotgun (WGS) entry which is preliminary data.</text>
</comment>
<reference evidence="2 3" key="1">
    <citation type="submission" date="2013-01" db="EMBL/GenBank/DDBJ databases">
        <authorList>
            <person name="Harkins D.M."/>
            <person name="Durkin A.S."/>
            <person name="Brinkac L.M."/>
            <person name="Haft D.H."/>
            <person name="Selengut J.D."/>
            <person name="Sanka R."/>
            <person name="DePew J."/>
            <person name="Purushe J."/>
            <person name="Hospenthal D.R."/>
            <person name="Murray C.K."/>
            <person name="Pimentel G."/>
            <person name="Wasfy M."/>
            <person name="Vinetz J.M."/>
            <person name="Sutton G.G."/>
            <person name="Nierman W.C."/>
            <person name="Fouts D.E."/>
        </authorList>
    </citation>
    <scope>NUCLEOTIDE SEQUENCE [LARGE SCALE GENOMIC DNA]</scope>
    <source>
        <strain evidence="2 3">2006001855</strain>
    </source>
</reference>
<dbReference type="Proteomes" id="UP000012101">
    <property type="component" value="Unassembled WGS sequence"/>
</dbReference>
<dbReference type="EMBL" id="AFJM02000044">
    <property type="protein sequence ID" value="EMM71848.1"/>
    <property type="molecule type" value="Genomic_DNA"/>
</dbReference>
<evidence type="ECO:0000256" key="1">
    <source>
        <dbReference type="SAM" id="Phobius"/>
    </source>
</evidence>
<gene>
    <name evidence="2" type="ORF">LEP1GSC038_4074</name>
</gene>
<dbReference type="AlphaFoldDB" id="M6FGD7"/>